<gene>
    <name evidence="1" type="ORF">HPB47_008534</name>
</gene>
<keyword evidence="2" id="KW-1185">Reference proteome</keyword>
<comment type="caution">
    <text evidence="1">The sequence shown here is derived from an EMBL/GenBank/DDBJ whole genome shotgun (WGS) entry which is preliminary data.</text>
</comment>
<accession>A0AC60P4J5</accession>
<proteinExistence type="predicted"/>
<dbReference type="Proteomes" id="UP000805193">
    <property type="component" value="Unassembled WGS sequence"/>
</dbReference>
<protein>
    <submittedName>
        <fullName evidence="1">Uncharacterized protein</fullName>
    </submittedName>
</protein>
<evidence type="ECO:0000313" key="1">
    <source>
        <dbReference type="EMBL" id="KAG0414304.1"/>
    </source>
</evidence>
<reference evidence="1 2" key="1">
    <citation type="journal article" date="2020" name="Cell">
        <title>Large-Scale Comparative Analyses of Tick Genomes Elucidate Their Genetic Diversity and Vector Capacities.</title>
        <authorList>
            <consortium name="Tick Genome and Microbiome Consortium (TIGMIC)"/>
            <person name="Jia N."/>
            <person name="Wang J."/>
            <person name="Shi W."/>
            <person name="Du L."/>
            <person name="Sun Y."/>
            <person name="Zhan W."/>
            <person name="Jiang J.F."/>
            <person name="Wang Q."/>
            <person name="Zhang B."/>
            <person name="Ji P."/>
            <person name="Bell-Sakyi L."/>
            <person name="Cui X.M."/>
            <person name="Yuan T.T."/>
            <person name="Jiang B.G."/>
            <person name="Yang W.F."/>
            <person name="Lam T.T."/>
            <person name="Chang Q.C."/>
            <person name="Ding S.J."/>
            <person name="Wang X.J."/>
            <person name="Zhu J.G."/>
            <person name="Ruan X.D."/>
            <person name="Zhao L."/>
            <person name="Wei J.T."/>
            <person name="Ye R.Z."/>
            <person name="Que T.C."/>
            <person name="Du C.H."/>
            <person name="Zhou Y.H."/>
            <person name="Cheng J.X."/>
            <person name="Dai P.F."/>
            <person name="Guo W.B."/>
            <person name="Han X.H."/>
            <person name="Huang E.J."/>
            <person name="Li L.F."/>
            <person name="Wei W."/>
            <person name="Gao Y.C."/>
            <person name="Liu J.Z."/>
            <person name="Shao H.Z."/>
            <person name="Wang X."/>
            <person name="Wang C.C."/>
            <person name="Yang T.C."/>
            <person name="Huo Q.B."/>
            <person name="Li W."/>
            <person name="Chen H.Y."/>
            <person name="Chen S.E."/>
            <person name="Zhou L.G."/>
            <person name="Ni X.B."/>
            <person name="Tian J.H."/>
            <person name="Sheng Y."/>
            <person name="Liu T."/>
            <person name="Pan Y.S."/>
            <person name="Xia L.Y."/>
            <person name="Li J."/>
            <person name="Zhao F."/>
            <person name="Cao W.C."/>
        </authorList>
    </citation>
    <scope>NUCLEOTIDE SEQUENCE [LARGE SCALE GENOMIC DNA]</scope>
    <source>
        <strain evidence="1">Iper-2018</strain>
    </source>
</reference>
<dbReference type="EMBL" id="JABSTQ010011189">
    <property type="protein sequence ID" value="KAG0414304.1"/>
    <property type="molecule type" value="Genomic_DNA"/>
</dbReference>
<organism evidence="1 2">
    <name type="scientific">Ixodes persulcatus</name>
    <name type="common">Taiga tick</name>
    <dbReference type="NCBI Taxonomy" id="34615"/>
    <lineage>
        <taxon>Eukaryota</taxon>
        <taxon>Metazoa</taxon>
        <taxon>Ecdysozoa</taxon>
        <taxon>Arthropoda</taxon>
        <taxon>Chelicerata</taxon>
        <taxon>Arachnida</taxon>
        <taxon>Acari</taxon>
        <taxon>Parasitiformes</taxon>
        <taxon>Ixodida</taxon>
        <taxon>Ixodoidea</taxon>
        <taxon>Ixodidae</taxon>
        <taxon>Ixodinae</taxon>
        <taxon>Ixodes</taxon>
    </lineage>
</organism>
<name>A0AC60P4J5_IXOPE</name>
<evidence type="ECO:0000313" key="2">
    <source>
        <dbReference type="Proteomes" id="UP000805193"/>
    </source>
</evidence>
<sequence length="198" mass="22881">MVLRLKCVNKTPIGGPLALLVQETDNCDMRLQRYYNLHDTYDHQDPKESAEPGAKECDNADWHFRISSGSHIYIGGHFNAGHTMWVYSQDTSRGLTLVRVASKAKLKPPNMHDIDTKVATHKEKQETFPGPLWILRKEDTEGKWEREVKKRVRDLETTYRIENARKKPTLDVYRVHKHNIGAEDFYNNSLGSCLLFEA</sequence>